<dbReference type="AlphaFoldDB" id="A0A0L8N151"/>
<dbReference type="Pfam" id="PF01230">
    <property type="entry name" value="HIT"/>
    <property type="match status" value="1"/>
</dbReference>
<feature type="domain" description="HIT" evidence="2">
    <location>
        <begin position="8"/>
        <end position="115"/>
    </location>
</feature>
<reference evidence="4" key="1">
    <citation type="submission" date="2015-07" db="EMBL/GenBank/DDBJ databases">
        <authorList>
            <consortium name="Consortium for Microbial Forensics and Genomics (microFORGE)"/>
            <person name="Knight B.M."/>
            <person name="Roberts D.P."/>
            <person name="Lin D."/>
            <person name="Hari K."/>
            <person name="Fletcher J."/>
            <person name="Melcher U."/>
            <person name="Blagden T."/>
            <person name="Winegar R.A."/>
        </authorList>
    </citation>
    <scope>NUCLEOTIDE SEQUENCE [LARGE SCALE GENOMIC DNA]</scope>
    <source>
        <strain evidence="4">NRRL B-1447</strain>
    </source>
</reference>
<organism evidence="3 4">
    <name type="scientific">Streptomyces virginiae</name>
    <name type="common">Streptomyces cinnamonensis</name>
    <dbReference type="NCBI Taxonomy" id="1961"/>
    <lineage>
        <taxon>Bacteria</taxon>
        <taxon>Bacillati</taxon>
        <taxon>Actinomycetota</taxon>
        <taxon>Actinomycetes</taxon>
        <taxon>Kitasatosporales</taxon>
        <taxon>Streptomycetaceae</taxon>
        <taxon>Streptomyces</taxon>
    </lineage>
</organism>
<protein>
    <recommendedName>
        <fullName evidence="2">HIT domain-containing protein</fullName>
    </recommendedName>
</protein>
<dbReference type="EMBL" id="LGUV01000050">
    <property type="protein sequence ID" value="KOG56406.1"/>
    <property type="molecule type" value="Genomic_DNA"/>
</dbReference>
<dbReference type="Gene3D" id="3.30.428.10">
    <property type="entry name" value="HIT-like"/>
    <property type="match status" value="1"/>
</dbReference>
<feature type="short sequence motif" description="Histidine triad motif" evidence="1">
    <location>
        <begin position="99"/>
        <end position="103"/>
    </location>
</feature>
<gene>
    <name evidence="3" type="ORF">ADK75_07525</name>
</gene>
<dbReference type="SUPFAM" id="SSF54197">
    <property type="entry name" value="HIT-like"/>
    <property type="match status" value="1"/>
</dbReference>
<dbReference type="PATRIC" id="fig|1961.12.peg.1726"/>
<dbReference type="RefSeq" id="WP_053169058.1">
    <property type="nucleotide sequence ID" value="NZ_LGUV01000050.1"/>
</dbReference>
<evidence type="ECO:0000256" key="1">
    <source>
        <dbReference type="PROSITE-ProRule" id="PRU00464"/>
    </source>
</evidence>
<accession>A0A0L8N151</accession>
<dbReference type="Proteomes" id="UP000037084">
    <property type="component" value="Unassembled WGS sequence"/>
</dbReference>
<proteinExistence type="predicted"/>
<dbReference type="PROSITE" id="PS51084">
    <property type="entry name" value="HIT_2"/>
    <property type="match status" value="1"/>
</dbReference>
<evidence type="ECO:0000313" key="4">
    <source>
        <dbReference type="Proteomes" id="UP000037084"/>
    </source>
</evidence>
<evidence type="ECO:0000313" key="3">
    <source>
        <dbReference type="EMBL" id="KOG56406.1"/>
    </source>
</evidence>
<dbReference type="GO" id="GO:0003824">
    <property type="term" value="F:catalytic activity"/>
    <property type="evidence" value="ECO:0007669"/>
    <property type="project" value="InterPro"/>
</dbReference>
<evidence type="ECO:0000259" key="2">
    <source>
        <dbReference type="PROSITE" id="PS51084"/>
    </source>
</evidence>
<dbReference type="InterPro" id="IPR011146">
    <property type="entry name" value="HIT-like"/>
</dbReference>
<name>A0A0L8N151_STRVG</name>
<comment type="caution">
    <text evidence="3">The sequence shown here is derived from an EMBL/GenBank/DDBJ whole genome shotgun (WGS) entry which is preliminary data.</text>
</comment>
<dbReference type="OrthoDB" id="9784774at2"/>
<sequence>MGHWKEDRTAAAERGENPTVLARMRTGWAVIGDTQHLPGYCLLLYAGAANHLTDLPRDERARFLLDLSLLGEAVETACGKRDKAFRRLNYEVLGNSWEHLHGHIHPRYDWEPPRLLHGPVWRYGDERTSAKHRLGPQHEPLRADITRALTDILAEAYEQQ</sequence>
<dbReference type="InterPro" id="IPR036265">
    <property type="entry name" value="HIT-like_sf"/>
</dbReference>